<keyword evidence="5" id="KW-0597">Phosphoprotein</keyword>
<dbReference type="SMART" id="SM00031">
    <property type="entry name" value="DED"/>
    <property type="match status" value="2"/>
</dbReference>
<proteinExistence type="inferred from homology"/>
<dbReference type="InterPro" id="IPR033139">
    <property type="entry name" value="Caspase_cys_AS"/>
</dbReference>
<dbReference type="InterPro" id="IPR001875">
    <property type="entry name" value="DED_dom"/>
</dbReference>
<dbReference type="GO" id="GO:0004197">
    <property type="term" value="F:cysteine-type endopeptidase activity"/>
    <property type="evidence" value="ECO:0007669"/>
    <property type="project" value="InterPro"/>
</dbReference>
<dbReference type="InterPro" id="IPR016129">
    <property type="entry name" value="Caspase_his_AS"/>
</dbReference>
<feature type="domain" description="DED" evidence="17">
    <location>
        <begin position="106"/>
        <end position="183"/>
    </location>
</feature>
<evidence type="ECO:0000256" key="11">
    <source>
        <dbReference type="ARBA" id="ARBA00023145"/>
    </source>
</evidence>
<keyword evidence="12" id="KW-0539">Nucleus</keyword>
<organism evidence="20 21">
    <name type="scientific">Leptobrachium leishanense</name>
    <name type="common">Leishan spiny toad</name>
    <dbReference type="NCBI Taxonomy" id="445787"/>
    <lineage>
        <taxon>Eukaryota</taxon>
        <taxon>Metazoa</taxon>
        <taxon>Chordata</taxon>
        <taxon>Craniata</taxon>
        <taxon>Vertebrata</taxon>
        <taxon>Euteleostomi</taxon>
        <taxon>Amphibia</taxon>
        <taxon>Batrachia</taxon>
        <taxon>Anura</taxon>
        <taxon>Pelobatoidea</taxon>
        <taxon>Megophryidae</taxon>
        <taxon>Leptobrachium</taxon>
    </lineage>
</organism>
<evidence type="ECO:0000313" key="20">
    <source>
        <dbReference type="Ensembl" id="ENSLLEP00000031113.1"/>
    </source>
</evidence>
<dbReference type="GO" id="GO:0005634">
    <property type="term" value="C:nucleus"/>
    <property type="evidence" value="ECO:0007669"/>
    <property type="project" value="UniProtKB-SubCell"/>
</dbReference>
<keyword evidence="21" id="KW-1185">Reference proteome</keyword>
<accession>A0A8C5Q2V7</accession>
<evidence type="ECO:0000256" key="15">
    <source>
        <dbReference type="ARBA" id="ARBA00068172"/>
    </source>
</evidence>
<evidence type="ECO:0000256" key="14">
    <source>
        <dbReference type="ARBA" id="ARBA00066479"/>
    </source>
</evidence>
<dbReference type="InterPro" id="IPR029030">
    <property type="entry name" value="Caspase-like_dom_sf"/>
</dbReference>
<dbReference type="PROSITE" id="PS50168">
    <property type="entry name" value="DED"/>
    <property type="match status" value="2"/>
</dbReference>
<dbReference type="PROSITE" id="PS50208">
    <property type="entry name" value="CASPASE_P20"/>
    <property type="match status" value="1"/>
</dbReference>
<dbReference type="CDD" id="cd00032">
    <property type="entry name" value="CASc"/>
    <property type="match status" value="1"/>
</dbReference>
<dbReference type="EC" id="3.4.22.61" evidence="14"/>
<dbReference type="Ensembl" id="ENSLLET00000032310.1">
    <property type="protein sequence ID" value="ENSLLEP00000031113.1"/>
    <property type="gene ID" value="ENSLLEG00000019623.1"/>
</dbReference>
<evidence type="ECO:0000256" key="4">
    <source>
        <dbReference type="ARBA" id="ARBA00022490"/>
    </source>
</evidence>
<feature type="domain" description="Caspase family p10" evidence="18">
    <location>
        <begin position="313"/>
        <end position="393"/>
    </location>
</feature>
<evidence type="ECO:0000256" key="1">
    <source>
        <dbReference type="ARBA" id="ARBA00004123"/>
    </source>
</evidence>
<evidence type="ECO:0000256" key="3">
    <source>
        <dbReference type="ARBA" id="ARBA00010134"/>
    </source>
</evidence>
<comment type="subcellular location">
    <subcellularLocation>
        <location evidence="2">Cytoplasm</location>
    </subcellularLocation>
    <subcellularLocation>
        <location evidence="1">Nucleus</location>
    </subcellularLocation>
</comment>
<reference evidence="20" key="2">
    <citation type="submission" date="2025-09" db="UniProtKB">
        <authorList>
            <consortium name="Ensembl"/>
        </authorList>
    </citation>
    <scope>IDENTIFICATION</scope>
</reference>
<dbReference type="GO" id="GO:0043065">
    <property type="term" value="P:positive regulation of apoptotic process"/>
    <property type="evidence" value="ECO:0007669"/>
    <property type="project" value="UniProtKB-ARBA"/>
</dbReference>
<comment type="similarity">
    <text evidence="3 16">Belongs to the peptidase C14A family.</text>
</comment>
<comment type="catalytic activity">
    <reaction evidence="13">
        <text>Strict requirement for Asp at position P1 and has a preferred cleavage sequence of (Leu/Asp/Val)-Glu-Thr-Asp-|-(Gly/Ser/Ala).</text>
        <dbReference type="EC" id="3.4.22.61"/>
    </reaction>
</comment>
<evidence type="ECO:0000256" key="5">
    <source>
        <dbReference type="ARBA" id="ARBA00022553"/>
    </source>
</evidence>
<dbReference type="GO" id="GO:0006508">
    <property type="term" value="P:proteolysis"/>
    <property type="evidence" value="ECO:0007669"/>
    <property type="project" value="UniProtKB-KW"/>
</dbReference>
<evidence type="ECO:0000256" key="12">
    <source>
        <dbReference type="ARBA" id="ARBA00023242"/>
    </source>
</evidence>
<keyword evidence="8" id="KW-0677">Repeat</keyword>
<dbReference type="Pfam" id="PF01335">
    <property type="entry name" value="DED"/>
    <property type="match status" value="2"/>
</dbReference>
<feature type="domain" description="DED" evidence="17">
    <location>
        <begin position="10"/>
        <end position="86"/>
    </location>
</feature>
<dbReference type="GO" id="GO:0032991">
    <property type="term" value="C:protein-containing complex"/>
    <property type="evidence" value="ECO:0007669"/>
    <property type="project" value="UniProtKB-ARBA"/>
</dbReference>
<evidence type="ECO:0000256" key="2">
    <source>
        <dbReference type="ARBA" id="ARBA00004496"/>
    </source>
</evidence>
<evidence type="ECO:0000256" key="10">
    <source>
        <dbReference type="ARBA" id="ARBA00022807"/>
    </source>
</evidence>
<evidence type="ECO:0000259" key="19">
    <source>
        <dbReference type="PROSITE" id="PS50208"/>
    </source>
</evidence>
<evidence type="ECO:0000256" key="6">
    <source>
        <dbReference type="ARBA" id="ARBA00022670"/>
    </source>
</evidence>
<keyword evidence="6" id="KW-0645">Protease</keyword>
<sequence>MDNIRSSVDDFLVKLHNISSDLEEDEERLMIFLCKDHITNASSIKDSSDLFIKLQECCLLTKQDTFILQELLYYTGRFDLLKKYLEVGESQVKKQITDARWTKISPFRCLLLDLSQNVVKEELDKIKKLLKNDIAVSKMEKITCLPDIFIELEKAAVIGEDKLDKLKEIFTEINQNLLDKITQYEKNKKEESLRRVFSKLDFIVISHKDLTGGGILQTIQDYSEQTHENSDCFICVILSHGNRGVIYGTDGESVAILKLTSGFKKSKCPSLAGKPKVFFIQACQGGAFQKSVQVEADASNACLNCEVSEADLIPNEPDFLLGMATTQDHVSFRHREVGSWYIQALCNQLERSFNRGEDIQLILTRVNNEVSQNQRPQMPEPCTTLHKQLCFSMKSLSI</sequence>
<dbReference type="InterPro" id="IPR015917">
    <property type="entry name" value="Pept_C14A"/>
</dbReference>
<evidence type="ECO:0000256" key="9">
    <source>
        <dbReference type="ARBA" id="ARBA00022801"/>
    </source>
</evidence>
<dbReference type="Pfam" id="PF00656">
    <property type="entry name" value="Peptidase_C14"/>
    <property type="match status" value="1"/>
</dbReference>
<dbReference type="Gene3D" id="3.40.50.1460">
    <property type="match status" value="1"/>
</dbReference>
<dbReference type="PROSITE" id="PS01122">
    <property type="entry name" value="CASPASE_CYS"/>
    <property type="match status" value="1"/>
</dbReference>
<dbReference type="PANTHER" id="PTHR48169">
    <property type="entry name" value="DED DOMAIN-CONTAINING PROTEIN"/>
    <property type="match status" value="1"/>
</dbReference>
<evidence type="ECO:0000256" key="16">
    <source>
        <dbReference type="RuleBase" id="RU003971"/>
    </source>
</evidence>
<evidence type="ECO:0000313" key="21">
    <source>
        <dbReference type="Proteomes" id="UP000694569"/>
    </source>
</evidence>
<evidence type="ECO:0000256" key="13">
    <source>
        <dbReference type="ARBA" id="ARBA00051626"/>
    </source>
</evidence>
<reference evidence="20" key="1">
    <citation type="submission" date="2025-08" db="UniProtKB">
        <authorList>
            <consortium name="Ensembl"/>
        </authorList>
    </citation>
    <scope>IDENTIFICATION</scope>
</reference>
<evidence type="ECO:0000256" key="8">
    <source>
        <dbReference type="ARBA" id="ARBA00022737"/>
    </source>
</evidence>
<feature type="domain" description="Caspase family p20" evidence="19">
    <location>
        <begin position="191"/>
        <end position="287"/>
    </location>
</feature>
<dbReference type="SUPFAM" id="SSF47986">
    <property type="entry name" value="DEATH domain"/>
    <property type="match status" value="2"/>
</dbReference>
<keyword evidence="11" id="KW-0865">Zymogen</keyword>
<dbReference type="FunFam" id="3.40.50.1460:FF:000008">
    <property type="entry name" value="caspase-8 isoform X1"/>
    <property type="match status" value="1"/>
</dbReference>
<dbReference type="PROSITE" id="PS50207">
    <property type="entry name" value="CASPASE_P10"/>
    <property type="match status" value="1"/>
</dbReference>
<dbReference type="SUPFAM" id="SSF52129">
    <property type="entry name" value="Caspase-like"/>
    <property type="match status" value="1"/>
</dbReference>
<protein>
    <recommendedName>
        <fullName evidence="15">Caspase-8</fullName>
        <ecNumber evidence="14">3.4.22.61</ecNumber>
    </recommendedName>
</protein>
<dbReference type="PRINTS" id="PR00376">
    <property type="entry name" value="IL1BCENZYME"/>
</dbReference>
<dbReference type="PANTHER" id="PTHR48169:SF7">
    <property type="entry name" value="CASPASE 10"/>
    <property type="match status" value="1"/>
</dbReference>
<keyword evidence="10" id="KW-0788">Thiol protease</keyword>
<dbReference type="Proteomes" id="UP000694569">
    <property type="component" value="Unplaced"/>
</dbReference>
<gene>
    <name evidence="20" type="primary">CASP8</name>
</gene>
<dbReference type="GO" id="GO:0005737">
    <property type="term" value="C:cytoplasm"/>
    <property type="evidence" value="ECO:0007669"/>
    <property type="project" value="UniProtKB-SubCell"/>
</dbReference>
<keyword evidence="4" id="KW-0963">Cytoplasm</keyword>
<dbReference type="FunFam" id="1.10.533.10:FF:000016">
    <property type="entry name" value="CASP8 and FADD-like apoptosis regulator"/>
    <property type="match status" value="1"/>
</dbReference>
<dbReference type="GO" id="GO:0006915">
    <property type="term" value="P:apoptotic process"/>
    <property type="evidence" value="ECO:0007669"/>
    <property type="project" value="UniProtKB-KW"/>
</dbReference>
<dbReference type="InterPro" id="IPR002138">
    <property type="entry name" value="Pept_C14_p10"/>
</dbReference>
<evidence type="ECO:0000259" key="18">
    <source>
        <dbReference type="PROSITE" id="PS50207"/>
    </source>
</evidence>
<dbReference type="InterPro" id="IPR011029">
    <property type="entry name" value="DEATH-like_dom_sf"/>
</dbReference>
<dbReference type="GeneTree" id="ENSGT00940000160319"/>
<dbReference type="AlphaFoldDB" id="A0A8C5Q2V7"/>
<evidence type="ECO:0000259" key="17">
    <source>
        <dbReference type="PROSITE" id="PS50168"/>
    </source>
</evidence>
<keyword evidence="9" id="KW-0378">Hydrolase</keyword>
<evidence type="ECO:0000256" key="7">
    <source>
        <dbReference type="ARBA" id="ARBA00022703"/>
    </source>
</evidence>
<dbReference type="Gene3D" id="1.10.533.10">
    <property type="entry name" value="Death Domain, Fas"/>
    <property type="match status" value="1"/>
</dbReference>
<dbReference type="SMART" id="SM00115">
    <property type="entry name" value="CASc"/>
    <property type="match status" value="1"/>
</dbReference>
<dbReference type="InterPro" id="IPR001309">
    <property type="entry name" value="Pept_C14_p20"/>
</dbReference>
<name>A0A8C5Q2V7_9ANUR</name>
<dbReference type="PROSITE" id="PS01121">
    <property type="entry name" value="CASPASE_HIS"/>
    <property type="match status" value="1"/>
</dbReference>
<dbReference type="GO" id="GO:0005886">
    <property type="term" value="C:plasma membrane"/>
    <property type="evidence" value="ECO:0007669"/>
    <property type="project" value="UniProtKB-ARBA"/>
</dbReference>
<dbReference type="GO" id="GO:0051604">
    <property type="term" value="P:protein maturation"/>
    <property type="evidence" value="ECO:0007669"/>
    <property type="project" value="UniProtKB-ARBA"/>
</dbReference>
<keyword evidence="7" id="KW-0053">Apoptosis</keyword>
<dbReference type="InterPro" id="IPR011600">
    <property type="entry name" value="Pept_C14_caspase"/>
</dbReference>
<dbReference type="OrthoDB" id="6114029at2759"/>